<feature type="domain" description="AB hydrolase-1" evidence="2">
    <location>
        <begin position="44"/>
        <end position="308"/>
    </location>
</feature>
<dbReference type="Pfam" id="PF00561">
    <property type="entry name" value="Abhydrolase_1"/>
    <property type="match status" value="1"/>
</dbReference>
<name>A0A6N9ZJE2_9HYPH</name>
<keyword evidence="1 3" id="KW-0378">Hydrolase</keyword>
<dbReference type="GO" id="GO:0016787">
    <property type="term" value="F:hydrolase activity"/>
    <property type="evidence" value="ECO:0007669"/>
    <property type="project" value="UniProtKB-KW"/>
</dbReference>
<dbReference type="PANTHER" id="PTHR43329">
    <property type="entry name" value="EPOXIDE HYDROLASE"/>
    <property type="match status" value="1"/>
</dbReference>
<evidence type="ECO:0000256" key="1">
    <source>
        <dbReference type="ARBA" id="ARBA00022801"/>
    </source>
</evidence>
<sequence>MGLAAAATSPIGAWAASSAALASRTFGTLRHMTHYLECGPADGPLMIFLHGWPELSLIWRAQMEAFGSDGWRCIAPDMRGYGGSSAPAALDAYTNEQVVRDMAELHDHLGGEPAIWVGHDWGSVIAGALVAHEPARSRGLVLISVPYYPDANALPTLVPLVDRTIYPADIYPDGQWDYFRYYTTHFEAAVYDLDADKAASLASIYRSGDPTSIGKPSANALVTRKGGRFGEAHRAPLTTPDPALWPAADFKALVDAFDTHGFRPPCAWYLNDAANIAYARRAPNGGQISLPVLFVNGEYDQINTIKGNRYGEPMRAACADLTTANLLGAHWLPLERKPELAQAIRAWLQAKKLSTARR</sequence>
<dbReference type="InterPro" id="IPR000073">
    <property type="entry name" value="AB_hydrolase_1"/>
</dbReference>
<gene>
    <name evidence="3" type="ORF">GR206_18720</name>
</gene>
<dbReference type="InterPro" id="IPR029058">
    <property type="entry name" value="AB_hydrolase_fold"/>
</dbReference>
<dbReference type="InterPro" id="IPR000639">
    <property type="entry name" value="Epox_hydrolase-like"/>
</dbReference>
<evidence type="ECO:0000313" key="3">
    <source>
        <dbReference type="EMBL" id="NEH93030.1"/>
    </source>
</evidence>
<proteinExistence type="predicted"/>
<evidence type="ECO:0000313" key="4">
    <source>
        <dbReference type="Proteomes" id="UP000468864"/>
    </source>
</evidence>
<reference evidence="3 4" key="1">
    <citation type="submission" date="2019-12" db="EMBL/GenBank/DDBJ databases">
        <title>Rhizobium genotypes associated with high levels of biological nitrogen fixation by grain legumes in a temperate-maritime cropping system.</title>
        <authorList>
            <person name="Maluk M."/>
            <person name="Francesc Ferrando Molina F."/>
            <person name="Lopez Del Egido L."/>
            <person name="Lafos M."/>
            <person name="Langarica-Fuentes A."/>
            <person name="Gebre Yohannes G."/>
            <person name="Young M.W."/>
            <person name="Martin P."/>
            <person name="Gantlett R."/>
            <person name="Kenicer G."/>
            <person name="Hawes C."/>
            <person name="Begg G.S."/>
            <person name="Quilliam R.S."/>
            <person name="Squire G.R."/>
            <person name="Poole P.S."/>
            <person name="Young P.W."/>
            <person name="Iannetta P.M."/>
            <person name="James E.K."/>
        </authorList>
    </citation>
    <scope>NUCLEOTIDE SEQUENCE [LARGE SCALE GENOMIC DNA]</scope>
    <source>
        <strain evidence="3 4">JHI2449</strain>
    </source>
</reference>
<protein>
    <submittedName>
        <fullName evidence="3">Alpha/beta fold hydrolase</fullName>
    </submittedName>
</protein>
<dbReference type="RefSeq" id="WP_163879932.1">
    <property type="nucleotide sequence ID" value="NZ_WUEP01000013.1"/>
</dbReference>
<dbReference type="SUPFAM" id="SSF53474">
    <property type="entry name" value="alpha/beta-Hydrolases"/>
    <property type="match status" value="1"/>
</dbReference>
<dbReference type="Gene3D" id="3.40.50.1820">
    <property type="entry name" value="alpha/beta hydrolase"/>
    <property type="match status" value="1"/>
</dbReference>
<organism evidence="3 4">
    <name type="scientific">Rhizobium laguerreae</name>
    <dbReference type="NCBI Taxonomy" id="1076926"/>
    <lineage>
        <taxon>Bacteria</taxon>
        <taxon>Pseudomonadati</taxon>
        <taxon>Pseudomonadota</taxon>
        <taxon>Alphaproteobacteria</taxon>
        <taxon>Hyphomicrobiales</taxon>
        <taxon>Rhizobiaceae</taxon>
        <taxon>Rhizobium/Agrobacterium group</taxon>
        <taxon>Rhizobium</taxon>
    </lineage>
</organism>
<dbReference type="EMBL" id="WUEP01000013">
    <property type="protein sequence ID" value="NEH93030.1"/>
    <property type="molecule type" value="Genomic_DNA"/>
</dbReference>
<dbReference type="PRINTS" id="PR00412">
    <property type="entry name" value="EPOXHYDRLASE"/>
</dbReference>
<dbReference type="AlphaFoldDB" id="A0A6N9ZJE2"/>
<accession>A0A6N9ZJE2</accession>
<comment type="caution">
    <text evidence="3">The sequence shown here is derived from an EMBL/GenBank/DDBJ whole genome shotgun (WGS) entry which is preliminary data.</text>
</comment>
<evidence type="ECO:0000259" key="2">
    <source>
        <dbReference type="Pfam" id="PF00561"/>
    </source>
</evidence>
<dbReference type="Proteomes" id="UP000468864">
    <property type="component" value="Unassembled WGS sequence"/>
</dbReference>